<evidence type="ECO:0000313" key="4">
    <source>
        <dbReference type="EMBL" id="MEF7615642.1"/>
    </source>
</evidence>
<name>A0AAW9QJG6_9BURK</name>
<keyword evidence="2" id="KW-0812">Transmembrane</keyword>
<accession>A0AAW9QJG6</accession>
<keyword evidence="2" id="KW-1133">Transmembrane helix</keyword>
<feature type="domain" description="Putative Flp pilus-assembly TadG-like N-terminal" evidence="3">
    <location>
        <begin position="21"/>
        <end position="66"/>
    </location>
</feature>
<evidence type="ECO:0000313" key="5">
    <source>
        <dbReference type="Proteomes" id="UP001336250"/>
    </source>
</evidence>
<dbReference type="AlphaFoldDB" id="A0AAW9QJG6"/>
<comment type="caution">
    <text evidence="4">The sequence shown here is derived from an EMBL/GenBank/DDBJ whole genome shotgun (WGS) entry which is preliminary data.</text>
</comment>
<dbReference type="Pfam" id="PF13400">
    <property type="entry name" value="Tad"/>
    <property type="match status" value="1"/>
</dbReference>
<keyword evidence="5" id="KW-1185">Reference proteome</keyword>
<proteinExistence type="predicted"/>
<feature type="transmembrane region" description="Helical" evidence="2">
    <location>
        <begin position="23"/>
        <end position="42"/>
    </location>
</feature>
<gene>
    <name evidence="4" type="ORF">V4F39_17135</name>
</gene>
<feature type="region of interest" description="Disordered" evidence="1">
    <location>
        <begin position="322"/>
        <end position="352"/>
    </location>
</feature>
<organism evidence="4 5">
    <name type="scientific">Aquincola agrisoli</name>
    <dbReference type="NCBI Taxonomy" id="3119538"/>
    <lineage>
        <taxon>Bacteria</taxon>
        <taxon>Pseudomonadati</taxon>
        <taxon>Pseudomonadota</taxon>
        <taxon>Betaproteobacteria</taxon>
        <taxon>Burkholderiales</taxon>
        <taxon>Sphaerotilaceae</taxon>
        <taxon>Aquincola</taxon>
    </lineage>
</organism>
<dbReference type="RefSeq" id="WP_332290942.1">
    <property type="nucleotide sequence ID" value="NZ_JAZIBG010000036.1"/>
</dbReference>
<evidence type="ECO:0000259" key="3">
    <source>
        <dbReference type="Pfam" id="PF13400"/>
    </source>
</evidence>
<evidence type="ECO:0000256" key="1">
    <source>
        <dbReference type="SAM" id="MobiDB-lite"/>
    </source>
</evidence>
<reference evidence="4 5" key="1">
    <citation type="submission" date="2024-02" db="EMBL/GenBank/DDBJ databases">
        <title>Genome sequence of Aquincola sp. MAHUQ-54.</title>
        <authorList>
            <person name="Huq M.A."/>
        </authorList>
    </citation>
    <scope>NUCLEOTIDE SEQUENCE [LARGE SCALE GENOMIC DNA]</scope>
    <source>
        <strain evidence="4 5">MAHUQ-54</strain>
    </source>
</reference>
<dbReference type="Proteomes" id="UP001336250">
    <property type="component" value="Unassembled WGS sequence"/>
</dbReference>
<keyword evidence="2" id="KW-0472">Membrane</keyword>
<protein>
    <submittedName>
        <fullName evidence="4">Pilus assembly protein TadG-related protein</fullName>
    </submittedName>
</protein>
<evidence type="ECO:0000256" key="2">
    <source>
        <dbReference type="SAM" id="Phobius"/>
    </source>
</evidence>
<dbReference type="InterPro" id="IPR028087">
    <property type="entry name" value="Tad_N"/>
</dbReference>
<sequence>MSFASPSRGWPGIRSRQRQKGQALVYGIFVLVGGLAALFFLFNTGQLSREKTKLVNTADAVAYSAGVMHARALNFDAYTNRALVANEVLVAQMVSISSWAQYMGTHAQNFLTLFPGCASVYTSWVEALRVGEYAAMCVGLFYAYEYVADVMELVPDVTHGIVAIVEGNKRIILGAQSVLHGTLPFMRARVMDEVARANYAAVERGDVSVEPRIVAAPMLTNEWNGFTRQYADDDRDRFAEVARLAAYSDDFVKARTWTSRGLVPESGGACLARWRVSEVRRRGGTELIGFDEWKAEDTASYHSWRSKGLSCRARSDVPIGWGEQQAHPAGADQDESSARLGGSPSTNPRAHGRASSAAWEVYSGLPPFYELSPAALAEEDPRLRFAVRVTRDRTETVASEGRSAMPVTDRLNNYRSDMPRDLMAAVATSEAYFERPVAHRDNVHGAARGTPRELGSLFNPYWQVHLVESPTDVLRARLQQAGF</sequence>
<dbReference type="EMBL" id="JAZIBG010000036">
    <property type="protein sequence ID" value="MEF7615642.1"/>
    <property type="molecule type" value="Genomic_DNA"/>
</dbReference>